<name>A0ABN3ASJ3_9MICC</name>
<evidence type="ECO:0000256" key="3">
    <source>
        <dbReference type="ARBA" id="ARBA00023125"/>
    </source>
</evidence>
<dbReference type="Pfam" id="PF03466">
    <property type="entry name" value="LysR_substrate"/>
    <property type="match status" value="1"/>
</dbReference>
<evidence type="ECO:0000256" key="2">
    <source>
        <dbReference type="ARBA" id="ARBA00023015"/>
    </source>
</evidence>
<proteinExistence type="inferred from homology"/>
<dbReference type="SUPFAM" id="SSF53850">
    <property type="entry name" value="Periplasmic binding protein-like II"/>
    <property type="match status" value="1"/>
</dbReference>
<evidence type="ECO:0000313" key="8">
    <source>
        <dbReference type="Proteomes" id="UP001500974"/>
    </source>
</evidence>
<comment type="similarity">
    <text evidence="1">Belongs to the LysR transcriptional regulatory family.</text>
</comment>
<keyword evidence="3" id="KW-0238">DNA-binding</keyword>
<sequence length="237" mass="25743">MPEPQSSTLQVGFVPGVTPGKWVGRWRERNPELPIEATEYDDGALASALRAGSVDLAFVRLPVDRDALSVIPLYEELAVVVVSKENELSLLDEVPLSELGNENVLDVQECGGARMAIEIAASGAGVVVLPMSVARHYNRRDVEVRVVPDAPSTRIAVAWIAENTTDDIEEFIGIVRGRTARSSRQPSAQKEVPKQKETRSEPKKAAKPAKGRSAPGRTRNKPTAKGAPNPRGRGRRR</sequence>
<evidence type="ECO:0000259" key="6">
    <source>
        <dbReference type="Pfam" id="PF03466"/>
    </source>
</evidence>
<feature type="compositionally biased region" description="Basic and acidic residues" evidence="5">
    <location>
        <begin position="191"/>
        <end position="204"/>
    </location>
</feature>
<evidence type="ECO:0000256" key="4">
    <source>
        <dbReference type="ARBA" id="ARBA00023163"/>
    </source>
</evidence>
<dbReference type="InterPro" id="IPR005119">
    <property type="entry name" value="LysR_subst-bd"/>
</dbReference>
<organism evidence="7 8">
    <name type="scientific">Arthrobacter parietis</name>
    <dbReference type="NCBI Taxonomy" id="271434"/>
    <lineage>
        <taxon>Bacteria</taxon>
        <taxon>Bacillati</taxon>
        <taxon>Actinomycetota</taxon>
        <taxon>Actinomycetes</taxon>
        <taxon>Micrococcales</taxon>
        <taxon>Micrococcaceae</taxon>
        <taxon>Arthrobacter</taxon>
    </lineage>
</organism>
<keyword evidence="4" id="KW-0804">Transcription</keyword>
<dbReference type="PANTHER" id="PTHR30346">
    <property type="entry name" value="TRANSCRIPTIONAL DUAL REGULATOR HCAR-RELATED"/>
    <property type="match status" value="1"/>
</dbReference>
<dbReference type="RefSeq" id="WP_277358091.1">
    <property type="nucleotide sequence ID" value="NZ_BAAAON010000001.1"/>
</dbReference>
<comment type="caution">
    <text evidence="7">The sequence shown here is derived from an EMBL/GenBank/DDBJ whole genome shotgun (WGS) entry which is preliminary data.</text>
</comment>
<keyword evidence="2" id="KW-0805">Transcription regulation</keyword>
<dbReference type="Proteomes" id="UP001500974">
    <property type="component" value="Unassembled WGS sequence"/>
</dbReference>
<evidence type="ECO:0000256" key="1">
    <source>
        <dbReference type="ARBA" id="ARBA00009437"/>
    </source>
</evidence>
<feature type="domain" description="LysR substrate-binding" evidence="6">
    <location>
        <begin position="5"/>
        <end position="105"/>
    </location>
</feature>
<evidence type="ECO:0000313" key="7">
    <source>
        <dbReference type="EMBL" id="GAA2174248.1"/>
    </source>
</evidence>
<gene>
    <name evidence="7" type="ORF">GCM10009784_11780</name>
</gene>
<protein>
    <submittedName>
        <fullName evidence="7">LysR substrate-binding domain-containing protein</fullName>
    </submittedName>
</protein>
<accession>A0ABN3ASJ3</accession>
<dbReference type="Gene3D" id="3.40.190.290">
    <property type="match status" value="1"/>
</dbReference>
<dbReference type="CDD" id="cd05466">
    <property type="entry name" value="PBP2_LTTR_substrate"/>
    <property type="match status" value="1"/>
</dbReference>
<evidence type="ECO:0000256" key="5">
    <source>
        <dbReference type="SAM" id="MobiDB-lite"/>
    </source>
</evidence>
<dbReference type="EMBL" id="BAAAON010000001">
    <property type="protein sequence ID" value="GAA2174248.1"/>
    <property type="molecule type" value="Genomic_DNA"/>
</dbReference>
<dbReference type="PANTHER" id="PTHR30346:SF0">
    <property type="entry name" value="HCA OPERON TRANSCRIPTIONAL ACTIVATOR HCAR"/>
    <property type="match status" value="1"/>
</dbReference>
<feature type="region of interest" description="Disordered" evidence="5">
    <location>
        <begin position="179"/>
        <end position="237"/>
    </location>
</feature>
<reference evidence="7 8" key="1">
    <citation type="journal article" date="2019" name="Int. J. Syst. Evol. Microbiol.">
        <title>The Global Catalogue of Microorganisms (GCM) 10K type strain sequencing project: providing services to taxonomists for standard genome sequencing and annotation.</title>
        <authorList>
            <consortium name="The Broad Institute Genomics Platform"/>
            <consortium name="The Broad Institute Genome Sequencing Center for Infectious Disease"/>
            <person name="Wu L."/>
            <person name="Ma J."/>
        </authorList>
    </citation>
    <scope>NUCLEOTIDE SEQUENCE [LARGE SCALE GENOMIC DNA]</scope>
    <source>
        <strain evidence="7 8">JCM 14917</strain>
    </source>
</reference>
<keyword evidence="8" id="KW-1185">Reference proteome</keyword>